<dbReference type="Pfam" id="PF13181">
    <property type="entry name" value="TPR_8"/>
    <property type="match status" value="1"/>
</dbReference>
<keyword evidence="1" id="KW-0677">Repeat</keyword>
<dbReference type="OrthoDB" id="129043at2"/>
<protein>
    <submittedName>
        <fullName evidence="4">Type IV pilus assembly protein PilF</fullName>
    </submittedName>
</protein>
<dbReference type="InterPro" id="IPR051012">
    <property type="entry name" value="CellSynth/LPSAsmb/PSIAsmb"/>
</dbReference>
<dbReference type="AlphaFoldDB" id="A0A3N1NUK0"/>
<evidence type="ECO:0000256" key="3">
    <source>
        <dbReference type="PROSITE-ProRule" id="PRU00339"/>
    </source>
</evidence>
<dbReference type="PANTHER" id="PTHR45586">
    <property type="entry name" value="TPR REPEAT-CONTAINING PROTEIN PA4667"/>
    <property type="match status" value="1"/>
</dbReference>
<evidence type="ECO:0000256" key="1">
    <source>
        <dbReference type="ARBA" id="ARBA00022737"/>
    </source>
</evidence>
<dbReference type="RefSeq" id="WP_123637125.1">
    <property type="nucleotide sequence ID" value="NZ_JBHYFO010000009.1"/>
</dbReference>
<comment type="caution">
    <text evidence="4">The sequence shown here is derived from an EMBL/GenBank/DDBJ whole genome shotgun (WGS) entry which is preliminary data.</text>
</comment>
<reference evidence="4 5" key="1">
    <citation type="submission" date="2018-11" db="EMBL/GenBank/DDBJ databases">
        <title>Genomic Encyclopedia of Type Strains, Phase IV (KMG-IV): sequencing the most valuable type-strain genomes for metagenomic binning, comparative biology and taxonomic classification.</title>
        <authorList>
            <person name="Goeker M."/>
        </authorList>
    </citation>
    <scope>NUCLEOTIDE SEQUENCE [LARGE SCALE GENOMIC DNA]</scope>
    <source>
        <strain evidence="4 5">DSM 16974</strain>
    </source>
</reference>
<keyword evidence="2 3" id="KW-0802">TPR repeat</keyword>
<dbReference type="EMBL" id="RJUK01000001">
    <property type="protein sequence ID" value="ROQ19833.1"/>
    <property type="molecule type" value="Genomic_DNA"/>
</dbReference>
<proteinExistence type="predicted"/>
<dbReference type="InterPro" id="IPR011990">
    <property type="entry name" value="TPR-like_helical_dom_sf"/>
</dbReference>
<sequence length="247" mass="28320">MAALGLLALLGLGGCVTQTSGPQVDREAALDTHYRLAMAYIDNRNRDSARHHIEKAFELDDDSAKAYAAQAMLLQLEGEVERAEDSFKSALREDRSFSQARNNYGAFLFRQQRYEEAYEQFSIVSEDLSYDNRARALLSLGRTAKQLGREERARAAFEHAFTLDRRLAPVLLELADISFQDKEYAQAKRYLDQYGEVSRQSARSLLLGIKIERIFGNQDKEASYALALKNRFPYSDEYLEYKREMSR</sequence>
<dbReference type="SMART" id="SM00028">
    <property type="entry name" value="TPR"/>
    <property type="match status" value="4"/>
</dbReference>
<gene>
    <name evidence="4" type="ORF">EDC38_0422</name>
</gene>
<dbReference type="Proteomes" id="UP000273643">
    <property type="component" value="Unassembled WGS sequence"/>
</dbReference>
<dbReference type="PANTHER" id="PTHR45586:SF1">
    <property type="entry name" value="LIPOPOLYSACCHARIDE ASSEMBLY PROTEIN B"/>
    <property type="match status" value="1"/>
</dbReference>
<dbReference type="NCBIfam" id="TIGR02521">
    <property type="entry name" value="type_IV_pilW"/>
    <property type="match status" value="1"/>
</dbReference>
<dbReference type="InterPro" id="IPR013360">
    <property type="entry name" value="Pilus_4_PilW"/>
</dbReference>
<dbReference type="Pfam" id="PF13424">
    <property type="entry name" value="TPR_12"/>
    <property type="match status" value="1"/>
</dbReference>
<name>A0A3N1NUK0_9GAMM</name>
<dbReference type="InterPro" id="IPR019734">
    <property type="entry name" value="TPR_rpt"/>
</dbReference>
<evidence type="ECO:0000256" key="2">
    <source>
        <dbReference type="ARBA" id="ARBA00022803"/>
    </source>
</evidence>
<evidence type="ECO:0000313" key="4">
    <source>
        <dbReference type="EMBL" id="ROQ19833.1"/>
    </source>
</evidence>
<dbReference type="PROSITE" id="PS50005">
    <property type="entry name" value="TPR"/>
    <property type="match status" value="1"/>
</dbReference>
<feature type="repeat" description="TPR" evidence="3">
    <location>
        <begin position="30"/>
        <end position="63"/>
    </location>
</feature>
<keyword evidence="5" id="KW-1185">Reference proteome</keyword>
<dbReference type="Gene3D" id="1.25.40.10">
    <property type="entry name" value="Tetratricopeptide repeat domain"/>
    <property type="match status" value="1"/>
</dbReference>
<accession>A0A3N1NUK0</accession>
<evidence type="ECO:0000313" key="5">
    <source>
        <dbReference type="Proteomes" id="UP000273643"/>
    </source>
</evidence>
<organism evidence="4 5">
    <name type="scientific">Marinimicrobium koreense</name>
    <dbReference type="NCBI Taxonomy" id="306545"/>
    <lineage>
        <taxon>Bacteria</taxon>
        <taxon>Pseudomonadati</taxon>
        <taxon>Pseudomonadota</taxon>
        <taxon>Gammaproteobacteria</taxon>
        <taxon>Cellvibrionales</taxon>
        <taxon>Cellvibrionaceae</taxon>
        <taxon>Marinimicrobium</taxon>
    </lineage>
</organism>
<dbReference type="SUPFAM" id="SSF81901">
    <property type="entry name" value="HCP-like"/>
    <property type="match status" value="1"/>
</dbReference>